<evidence type="ECO:0000259" key="1">
    <source>
        <dbReference type="Pfam" id="PF12673"/>
    </source>
</evidence>
<keyword evidence="3" id="KW-1185">Reference proteome</keyword>
<dbReference type="EMBL" id="BQXY01000002">
    <property type="protein sequence ID" value="GKU25133.1"/>
    <property type="molecule type" value="Genomic_DNA"/>
</dbReference>
<dbReference type="Pfam" id="PF12673">
    <property type="entry name" value="SipL"/>
    <property type="match status" value="1"/>
</dbReference>
<feature type="domain" description="SipL SPOCS" evidence="1">
    <location>
        <begin position="74"/>
        <end position="138"/>
    </location>
</feature>
<dbReference type="Proteomes" id="UP001057868">
    <property type="component" value="Unassembled WGS sequence"/>
</dbReference>
<comment type="caution">
    <text evidence="2">The sequence shown here is derived from an EMBL/GenBank/DDBJ whole genome shotgun (WGS) entry which is preliminary data.</text>
</comment>
<reference evidence="2" key="1">
    <citation type="journal article" date="2023" name="Int. J. Syst. Evol. Microbiol.">
        <title>&lt;i&gt;Clostridium folliculivorans&lt;/i&gt; sp. nov., isolated from soil samples of an organic paddy in Japan.</title>
        <authorList>
            <person name="Tazawa J."/>
            <person name="Kobayashi H."/>
            <person name="Tanizawa Y."/>
            <person name="Uchino A."/>
            <person name="Tanaka F."/>
            <person name="Urashima Y."/>
            <person name="Miura S."/>
            <person name="Sakamoto M."/>
            <person name="Ohkuma M."/>
            <person name="Tohno M."/>
        </authorList>
    </citation>
    <scope>NUCLEOTIDE SEQUENCE</scope>
    <source>
        <strain evidence="2">D1-1</strain>
    </source>
</reference>
<accession>A0A9W5Y220</accession>
<organism evidence="2 3">
    <name type="scientific">Clostridium folliculivorans</name>
    <dbReference type="NCBI Taxonomy" id="2886038"/>
    <lineage>
        <taxon>Bacteria</taxon>
        <taxon>Bacillati</taxon>
        <taxon>Bacillota</taxon>
        <taxon>Clostridia</taxon>
        <taxon>Eubacteriales</taxon>
        <taxon>Clostridiaceae</taxon>
        <taxon>Clostridium</taxon>
    </lineage>
</organism>
<name>A0A9W5Y220_9CLOT</name>
<sequence length="163" mass="18251">MPNVILKKLSSNFTGSIPCTKKTCFSQFTVSDSISAPFDSFNNKCIDGNKLDLIIDGASFVDSICENSFEGQNLTGKKLIIIGHFESKIFCHYSNNHKKCFTINKKLPFSTFIVVPLDICIDATINLSYYIEDITVAVLVKGKIFVAVSLLLKYENEYILEQL</sequence>
<evidence type="ECO:0000313" key="3">
    <source>
        <dbReference type="Proteomes" id="UP001057868"/>
    </source>
</evidence>
<dbReference type="InterPro" id="IPR024300">
    <property type="entry name" value="SipL_SPOCS_dom"/>
</dbReference>
<gene>
    <name evidence="2" type="ORF">CFOLD11_19590</name>
</gene>
<proteinExistence type="predicted"/>
<dbReference type="RefSeq" id="WP_261852097.1">
    <property type="nucleotide sequence ID" value="NZ_BQXY01000002.1"/>
</dbReference>
<protein>
    <recommendedName>
        <fullName evidence="1">SipL SPOCS domain-containing protein</fullName>
    </recommendedName>
</protein>
<evidence type="ECO:0000313" key="2">
    <source>
        <dbReference type="EMBL" id="GKU25133.1"/>
    </source>
</evidence>
<dbReference type="AlphaFoldDB" id="A0A9W5Y220"/>